<feature type="domain" description="RRM" evidence="5">
    <location>
        <begin position="88"/>
        <end position="164"/>
    </location>
</feature>
<keyword evidence="7" id="KW-1185">Reference proteome</keyword>
<feature type="domain" description="RRM" evidence="5">
    <location>
        <begin position="231"/>
        <end position="281"/>
    </location>
</feature>
<feature type="compositionally biased region" description="Basic and acidic residues" evidence="4">
    <location>
        <begin position="166"/>
        <end position="186"/>
    </location>
</feature>
<reference evidence="6" key="1">
    <citation type="submission" date="2021-06" db="EMBL/GenBank/DDBJ databases">
        <authorList>
            <consortium name="Wellcome Sanger Institute Data Sharing"/>
        </authorList>
    </citation>
    <scope>NUCLEOTIDE SEQUENCE [LARGE SCALE GENOMIC DNA]</scope>
</reference>
<dbReference type="Proteomes" id="UP000694620">
    <property type="component" value="Chromosome 2"/>
</dbReference>
<protein>
    <recommendedName>
        <fullName evidence="5">RRM domain-containing protein</fullName>
    </recommendedName>
</protein>
<dbReference type="InterPro" id="IPR035979">
    <property type="entry name" value="RBD_domain_sf"/>
</dbReference>
<dbReference type="Pfam" id="PF00076">
    <property type="entry name" value="RRM_1"/>
    <property type="match status" value="2"/>
</dbReference>
<evidence type="ECO:0000256" key="2">
    <source>
        <dbReference type="ARBA" id="ARBA00022884"/>
    </source>
</evidence>
<dbReference type="Ensembl" id="ENSECRT00000001597.1">
    <property type="protein sequence ID" value="ENSECRP00000001573.1"/>
    <property type="gene ID" value="ENSECRG00000001064.1"/>
</dbReference>
<keyword evidence="2 3" id="KW-0694">RNA-binding</keyword>
<reference evidence="6" key="2">
    <citation type="submission" date="2025-08" db="UniProtKB">
        <authorList>
            <consortium name="Ensembl"/>
        </authorList>
    </citation>
    <scope>IDENTIFICATION</scope>
</reference>
<dbReference type="PROSITE" id="PS50102">
    <property type="entry name" value="RRM"/>
    <property type="match status" value="2"/>
</dbReference>
<dbReference type="AlphaFoldDB" id="A0A8C4RFY8"/>
<evidence type="ECO:0000256" key="3">
    <source>
        <dbReference type="PROSITE-ProRule" id="PRU00176"/>
    </source>
</evidence>
<dbReference type="GeneTree" id="ENSGT00940000157106"/>
<keyword evidence="1" id="KW-0677">Repeat</keyword>
<dbReference type="SMART" id="SM00360">
    <property type="entry name" value="RRM"/>
    <property type="match status" value="2"/>
</dbReference>
<dbReference type="GO" id="GO:0003723">
    <property type="term" value="F:RNA binding"/>
    <property type="evidence" value="ECO:0007669"/>
    <property type="project" value="UniProtKB-UniRule"/>
</dbReference>
<dbReference type="InterPro" id="IPR012677">
    <property type="entry name" value="Nucleotide-bd_a/b_plait_sf"/>
</dbReference>
<dbReference type="PANTHER" id="PTHR24012">
    <property type="entry name" value="RNA BINDING PROTEIN"/>
    <property type="match status" value="1"/>
</dbReference>
<feature type="region of interest" description="Disordered" evidence="4">
    <location>
        <begin position="166"/>
        <end position="198"/>
    </location>
</feature>
<evidence type="ECO:0000256" key="1">
    <source>
        <dbReference type="ARBA" id="ARBA00022737"/>
    </source>
</evidence>
<evidence type="ECO:0000259" key="5">
    <source>
        <dbReference type="PROSITE" id="PS50102"/>
    </source>
</evidence>
<dbReference type="InterPro" id="IPR000504">
    <property type="entry name" value="RRM_dom"/>
</dbReference>
<dbReference type="SUPFAM" id="SSF54928">
    <property type="entry name" value="RNA-binding domain, RBD"/>
    <property type="match status" value="1"/>
</dbReference>
<evidence type="ECO:0000313" key="7">
    <source>
        <dbReference type="Proteomes" id="UP000694620"/>
    </source>
</evidence>
<name>A0A8C4RFY8_ERPCA</name>
<reference evidence="6" key="3">
    <citation type="submission" date="2025-09" db="UniProtKB">
        <authorList>
            <consortium name="Ensembl"/>
        </authorList>
    </citation>
    <scope>IDENTIFICATION</scope>
</reference>
<evidence type="ECO:0000313" key="6">
    <source>
        <dbReference type="Ensembl" id="ENSECRP00000001573.1"/>
    </source>
</evidence>
<accession>A0A8C4RFY8</accession>
<evidence type="ECO:0000256" key="4">
    <source>
        <dbReference type="SAM" id="MobiDB-lite"/>
    </source>
</evidence>
<sequence length="310" mass="34244">VCDVIIAELRPHMGGAPLSLAGALDSQRVHLIYFFISPLLLQLQFLESSLEKYDKPEIAPDGLNFNTISGQPLQSVGPQQDYSSCKAGRICIGNLEKSVTTDDIHNIFSAFGKILSCRVFADEHGSRGYGYVHFESREAEEKAVQKLNGMLLNGQKVIIGHYLSSRERDPNNKPLELDRSENKENTAKNAAVKQPEAEPGAETMNFNVIKGKPTQSVSPQHEVLLNNCKAGKICIGNLEKSIDSKDIYNTFSAFGNILSCRVFADENGSRGFGYVHFEDQEAHMCTCCLRTCCDEDAVKVVSTGKQHFFC</sequence>
<organism evidence="6 7">
    <name type="scientific">Erpetoichthys calabaricus</name>
    <name type="common">Rope fish</name>
    <name type="synonym">Calamoichthys calabaricus</name>
    <dbReference type="NCBI Taxonomy" id="27687"/>
    <lineage>
        <taxon>Eukaryota</taxon>
        <taxon>Metazoa</taxon>
        <taxon>Chordata</taxon>
        <taxon>Craniata</taxon>
        <taxon>Vertebrata</taxon>
        <taxon>Euteleostomi</taxon>
        <taxon>Actinopterygii</taxon>
        <taxon>Polypteriformes</taxon>
        <taxon>Polypteridae</taxon>
        <taxon>Erpetoichthys</taxon>
    </lineage>
</organism>
<dbReference type="Gene3D" id="3.30.70.330">
    <property type="match status" value="2"/>
</dbReference>
<proteinExistence type="predicted"/>